<keyword evidence="3" id="KW-1185">Reference proteome</keyword>
<accession>A0AAD9ZEU5</accession>
<gene>
    <name evidence="2" type="ORF">OEA41_008572</name>
</gene>
<name>A0AAD9ZEU5_9LECA</name>
<reference evidence="2" key="1">
    <citation type="submission" date="2022-11" db="EMBL/GenBank/DDBJ databases">
        <title>Chromosomal genome sequence assembly and mating type (MAT) locus characterization of the leprose asexual lichenized fungus Lepraria neglecta (Nyl.) Erichsen.</title>
        <authorList>
            <person name="Allen J.L."/>
            <person name="Pfeffer B."/>
        </authorList>
    </citation>
    <scope>NUCLEOTIDE SEQUENCE</scope>
    <source>
        <strain evidence="2">Allen 5258</strain>
    </source>
</reference>
<dbReference type="AlphaFoldDB" id="A0AAD9ZEU5"/>
<evidence type="ECO:0000256" key="1">
    <source>
        <dbReference type="SAM" id="Coils"/>
    </source>
</evidence>
<proteinExistence type="predicted"/>
<dbReference type="EMBL" id="JASNWA010000004">
    <property type="protein sequence ID" value="KAK3177243.1"/>
    <property type="molecule type" value="Genomic_DNA"/>
</dbReference>
<organism evidence="2 3">
    <name type="scientific">Lepraria neglecta</name>
    <dbReference type="NCBI Taxonomy" id="209136"/>
    <lineage>
        <taxon>Eukaryota</taxon>
        <taxon>Fungi</taxon>
        <taxon>Dikarya</taxon>
        <taxon>Ascomycota</taxon>
        <taxon>Pezizomycotina</taxon>
        <taxon>Lecanoromycetes</taxon>
        <taxon>OSLEUM clade</taxon>
        <taxon>Lecanoromycetidae</taxon>
        <taxon>Lecanorales</taxon>
        <taxon>Lecanorineae</taxon>
        <taxon>Stereocaulaceae</taxon>
        <taxon>Lepraria</taxon>
    </lineage>
</organism>
<keyword evidence="1" id="KW-0175">Coiled coil</keyword>
<sequence>MSSLSHRVWCDRQRDAADRVRARKEREEEEWEAEVAQFGEEEARRRLREERELKKQIDQLTTSDAEEMEVEDQVANPMLDISAVLRADKKLEWSTSLGTKALDTFKIEFFEQQLYKEVQKSDGFTKGWSFTRFLVVVKASHSRATRVIQSIDDLSETEWAKAVDVIKQQSGKWAPQLTVKFEVYAEIDRSVQ</sequence>
<feature type="coiled-coil region" evidence="1">
    <location>
        <begin position="10"/>
        <end position="60"/>
    </location>
</feature>
<comment type="caution">
    <text evidence="2">The sequence shown here is derived from an EMBL/GenBank/DDBJ whole genome shotgun (WGS) entry which is preliminary data.</text>
</comment>
<dbReference type="Proteomes" id="UP001276659">
    <property type="component" value="Unassembled WGS sequence"/>
</dbReference>
<protein>
    <submittedName>
        <fullName evidence="2">Uncharacterized protein</fullName>
    </submittedName>
</protein>
<evidence type="ECO:0000313" key="3">
    <source>
        <dbReference type="Proteomes" id="UP001276659"/>
    </source>
</evidence>
<evidence type="ECO:0000313" key="2">
    <source>
        <dbReference type="EMBL" id="KAK3177243.1"/>
    </source>
</evidence>